<comment type="caution">
    <text evidence="3">The sequence shown here is derived from an EMBL/GenBank/DDBJ whole genome shotgun (WGS) entry which is preliminary data.</text>
</comment>
<name>A0A5A9P6V0_9TELE</name>
<evidence type="ECO:0000256" key="1">
    <source>
        <dbReference type="SAM" id="Coils"/>
    </source>
</evidence>
<proteinExistence type="predicted"/>
<feature type="compositionally biased region" description="Basic and acidic residues" evidence="2">
    <location>
        <begin position="365"/>
        <end position="374"/>
    </location>
</feature>
<keyword evidence="4" id="KW-1185">Reference proteome</keyword>
<dbReference type="Proteomes" id="UP000324632">
    <property type="component" value="Chromosome 9"/>
</dbReference>
<dbReference type="EMBL" id="SOYY01000009">
    <property type="protein sequence ID" value="KAA0716397.1"/>
    <property type="molecule type" value="Genomic_DNA"/>
</dbReference>
<dbReference type="AlphaFoldDB" id="A0A5A9P6V0"/>
<feature type="region of interest" description="Disordered" evidence="2">
    <location>
        <begin position="337"/>
        <end position="374"/>
    </location>
</feature>
<dbReference type="PANTHER" id="PTHR47615">
    <property type="entry name" value="COILED-COIL DOMAIN-CONTAINING PROTEIN 158"/>
    <property type="match status" value="1"/>
</dbReference>
<dbReference type="PANTHER" id="PTHR47615:SF1">
    <property type="entry name" value="COILED-COIL DOMAIN-CONTAINING PROTEIN 158"/>
    <property type="match status" value="1"/>
</dbReference>
<dbReference type="InterPro" id="IPR031809">
    <property type="entry name" value="CCDC158"/>
</dbReference>
<reference evidence="3 4" key="1">
    <citation type="journal article" date="2019" name="Mol. Ecol. Resour.">
        <title>Chromosome-level genome assembly of Triplophysa tibetana, a fish adapted to the harsh high-altitude environment of the Tibetan Plateau.</title>
        <authorList>
            <person name="Yang X."/>
            <person name="Liu H."/>
            <person name="Ma Z."/>
            <person name="Zou Y."/>
            <person name="Zou M."/>
            <person name="Mao Y."/>
            <person name="Li X."/>
            <person name="Wang H."/>
            <person name="Chen T."/>
            <person name="Wang W."/>
            <person name="Yang R."/>
        </authorList>
    </citation>
    <scope>NUCLEOTIDE SEQUENCE [LARGE SCALE GENOMIC DNA]</scope>
    <source>
        <strain evidence="3">TTIB1903HZAU</strain>
        <tissue evidence="3">Muscle</tissue>
    </source>
</reference>
<feature type="coiled-coil region" evidence="1">
    <location>
        <begin position="197"/>
        <end position="238"/>
    </location>
</feature>
<protein>
    <submittedName>
        <fullName evidence="3">Uncharacterized protein</fullName>
    </submittedName>
</protein>
<organism evidence="3 4">
    <name type="scientific">Triplophysa tibetana</name>
    <dbReference type="NCBI Taxonomy" id="1572043"/>
    <lineage>
        <taxon>Eukaryota</taxon>
        <taxon>Metazoa</taxon>
        <taxon>Chordata</taxon>
        <taxon>Craniata</taxon>
        <taxon>Vertebrata</taxon>
        <taxon>Euteleostomi</taxon>
        <taxon>Actinopterygii</taxon>
        <taxon>Neopterygii</taxon>
        <taxon>Teleostei</taxon>
        <taxon>Ostariophysi</taxon>
        <taxon>Cypriniformes</taxon>
        <taxon>Nemacheilidae</taxon>
        <taxon>Triplophysa</taxon>
    </lineage>
</organism>
<accession>A0A5A9P6V0</accession>
<sequence length="374" mass="42590">MRREHLRECIVENKMQVLAVEKQLREEESAGEFSKNYSEKECSGSAEGDIKMSAGLRVDNNCLTKQIDLLSVENQQLKVALRQAELRLSTIERERACQQVSLSEKICTVHELTEAKQQMSAVLAARHTQVIRLKEERDALNELLSHKTGDLEQQNFQLKTQLQAARAELTHTKSSLRTLEGGDGHGHKVALGMQRQITAKREQIDYLQVQIQQLKETVERLKLDKHQQALEVQRQTQELMSESEIRRTLEAEVKAFYSQERGLKSRAERLEAALYKELQSQNRRNVSRSQAGLHQPHVNGLMEARKQSRFHPYTELPGCAGMDFPLESLQLRVHDPIVEPKSFARQQGGGADEEHGPHTDNGLGKSEEDHKSNP</sequence>
<evidence type="ECO:0000313" key="3">
    <source>
        <dbReference type="EMBL" id="KAA0716397.1"/>
    </source>
</evidence>
<evidence type="ECO:0000256" key="2">
    <source>
        <dbReference type="SAM" id="MobiDB-lite"/>
    </source>
</evidence>
<gene>
    <name evidence="3" type="ORF">E1301_Tti001832</name>
</gene>
<dbReference type="Pfam" id="PF15921">
    <property type="entry name" value="CCDC158"/>
    <property type="match status" value="1"/>
</dbReference>
<feature type="coiled-coil region" evidence="1">
    <location>
        <begin position="67"/>
        <end position="94"/>
    </location>
</feature>
<evidence type="ECO:0000313" key="4">
    <source>
        <dbReference type="Proteomes" id="UP000324632"/>
    </source>
</evidence>
<keyword evidence="1" id="KW-0175">Coiled coil</keyword>